<protein>
    <submittedName>
        <fullName evidence="2">Uncharacterized protein</fullName>
    </submittedName>
</protein>
<evidence type="ECO:0000256" key="1">
    <source>
        <dbReference type="SAM" id="MobiDB-lite"/>
    </source>
</evidence>
<feature type="region of interest" description="Disordered" evidence="1">
    <location>
        <begin position="131"/>
        <end position="150"/>
    </location>
</feature>
<gene>
    <name evidence="2" type="ORF">TrVE_jg6166</name>
</gene>
<evidence type="ECO:0000313" key="3">
    <source>
        <dbReference type="Proteomes" id="UP001165160"/>
    </source>
</evidence>
<dbReference type="EMBL" id="BRXX01000150">
    <property type="protein sequence ID" value="GMH94038.1"/>
    <property type="molecule type" value="Genomic_DNA"/>
</dbReference>
<dbReference type="AlphaFoldDB" id="A0A9W7EW76"/>
<accession>A0A9W7EW76</accession>
<dbReference type="Proteomes" id="UP001165160">
    <property type="component" value="Unassembled WGS sequence"/>
</dbReference>
<reference evidence="3" key="1">
    <citation type="journal article" date="2023" name="Commun. Biol.">
        <title>Genome analysis of Parmales, the sister group of diatoms, reveals the evolutionary specialization of diatoms from phago-mixotrophs to photoautotrophs.</title>
        <authorList>
            <person name="Ban H."/>
            <person name="Sato S."/>
            <person name="Yoshikawa S."/>
            <person name="Yamada K."/>
            <person name="Nakamura Y."/>
            <person name="Ichinomiya M."/>
            <person name="Sato N."/>
            <person name="Blanc-Mathieu R."/>
            <person name="Endo H."/>
            <person name="Kuwata A."/>
            <person name="Ogata H."/>
        </authorList>
    </citation>
    <scope>NUCLEOTIDE SEQUENCE [LARGE SCALE GENOMIC DNA]</scope>
    <source>
        <strain evidence="3">NIES 3699</strain>
    </source>
</reference>
<feature type="region of interest" description="Disordered" evidence="1">
    <location>
        <begin position="158"/>
        <end position="296"/>
    </location>
</feature>
<proteinExistence type="predicted"/>
<comment type="caution">
    <text evidence="2">The sequence shown here is derived from an EMBL/GenBank/DDBJ whole genome shotgun (WGS) entry which is preliminary data.</text>
</comment>
<sequence length="296" mass="32790">MSDQSIMTTNTRDVSDFLGQLRDLGKLHKSKVLTTAEFEGLKRNIMTSINPFQQQQPPAHVGSSLDALSVASSLGAPSPFGARMGEGRGEGDRFKENLPVNHPMRKPWVQKLAMERGRAFKYEFITGTTTRADEEGSEGARTPGGALREYKRQVMRVSPDGGCSEYSRVSPPQQHHAGYQQQQIARASPPQQYHQLPPASKFSPPQDHAPSYVSPPLQRAHKSKNVQGYYKSTYYNSPSSYSSGPEFSRLPKMFNNKPIFTKPPPNGRKLLGSRSAPNSGRKNNKDVEVGPPYSSR</sequence>
<feature type="compositionally biased region" description="Low complexity" evidence="1">
    <location>
        <begin position="173"/>
        <end position="183"/>
    </location>
</feature>
<name>A0A9W7EW76_9STRA</name>
<keyword evidence="3" id="KW-1185">Reference proteome</keyword>
<organism evidence="2 3">
    <name type="scientific">Triparma verrucosa</name>
    <dbReference type="NCBI Taxonomy" id="1606542"/>
    <lineage>
        <taxon>Eukaryota</taxon>
        <taxon>Sar</taxon>
        <taxon>Stramenopiles</taxon>
        <taxon>Ochrophyta</taxon>
        <taxon>Bolidophyceae</taxon>
        <taxon>Parmales</taxon>
        <taxon>Triparmaceae</taxon>
        <taxon>Triparma</taxon>
    </lineage>
</organism>
<feature type="compositionally biased region" description="Low complexity" evidence="1">
    <location>
        <begin position="229"/>
        <end position="243"/>
    </location>
</feature>
<evidence type="ECO:0000313" key="2">
    <source>
        <dbReference type="EMBL" id="GMH94038.1"/>
    </source>
</evidence>